<keyword evidence="3" id="KW-1185">Reference proteome</keyword>
<dbReference type="RefSeq" id="WP_088651832.1">
    <property type="nucleotide sequence ID" value="NZ_AQQR01000012.1"/>
</dbReference>
<dbReference type="Gene3D" id="3.60.21.10">
    <property type="match status" value="1"/>
</dbReference>
<proteinExistence type="predicted"/>
<dbReference type="InterPro" id="IPR024173">
    <property type="entry name" value="Pesterase_MJ0037-like"/>
</dbReference>
<name>A0A225NDV5_9RHOB</name>
<gene>
    <name evidence="2" type="ORF">ATO3_20755</name>
</gene>
<accession>A0A225NDV5</accession>
<feature type="domain" description="Calcineurin-like phosphoesterase" evidence="1">
    <location>
        <begin position="36"/>
        <end position="131"/>
    </location>
</feature>
<protein>
    <submittedName>
        <fullName evidence="2">Metallophosphoesterase</fullName>
    </submittedName>
</protein>
<dbReference type="PANTHER" id="PTHR39323:SF1">
    <property type="entry name" value="BLR1149 PROTEIN"/>
    <property type="match status" value="1"/>
</dbReference>
<reference evidence="2 3" key="1">
    <citation type="submission" date="2013-04" db="EMBL/GenBank/DDBJ databases">
        <title>Oceanicola sp. 22II1-22F33 Genome Sequencing.</title>
        <authorList>
            <person name="Lai Q."/>
            <person name="Li G."/>
            <person name="Shao Z."/>
        </authorList>
    </citation>
    <scope>NUCLEOTIDE SEQUENCE [LARGE SCALE GENOMIC DNA]</scope>
    <source>
        <strain evidence="2 3">22II1-22F33</strain>
    </source>
</reference>
<dbReference type="PANTHER" id="PTHR39323">
    <property type="entry name" value="BLR1149 PROTEIN"/>
    <property type="match status" value="1"/>
</dbReference>
<dbReference type="GO" id="GO:0016787">
    <property type="term" value="F:hydrolase activity"/>
    <property type="evidence" value="ECO:0007669"/>
    <property type="project" value="InterPro"/>
</dbReference>
<dbReference type="InterPro" id="IPR029052">
    <property type="entry name" value="Metallo-depent_PP-like"/>
</dbReference>
<dbReference type="SUPFAM" id="SSF56300">
    <property type="entry name" value="Metallo-dependent phosphatases"/>
    <property type="match status" value="1"/>
</dbReference>
<dbReference type="NCBIfam" id="TIGR04123">
    <property type="entry name" value="P_estr_lig_assc"/>
    <property type="match status" value="1"/>
</dbReference>
<dbReference type="Proteomes" id="UP000215377">
    <property type="component" value="Unassembled WGS sequence"/>
</dbReference>
<organism evidence="2 3">
    <name type="scientific">Marinibacterium profundimaris</name>
    <dbReference type="NCBI Taxonomy" id="1679460"/>
    <lineage>
        <taxon>Bacteria</taxon>
        <taxon>Pseudomonadati</taxon>
        <taxon>Pseudomonadota</taxon>
        <taxon>Alphaproteobacteria</taxon>
        <taxon>Rhodobacterales</taxon>
        <taxon>Paracoccaceae</taxon>
        <taxon>Marinibacterium</taxon>
    </lineage>
</organism>
<evidence type="ECO:0000313" key="2">
    <source>
        <dbReference type="EMBL" id="OWU70411.1"/>
    </source>
</evidence>
<comment type="caution">
    <text evidence="2">The sequence shown here is derived from an EMBL/GenBank/DDBJ whole genome shotgun (WGS) entry which is preliminary data.</text>
</comment>
<dbReference type="PIRSF" id="PIRSF000887">
    <property type="entry name" value="Pesterase_MJ0037"/>
    <property type="match status" value="1"/>
</dbReference>
<dbReference type="AlphaFoldDB" id="A0A225NDV5"/>
<dbReference type="EMBL" id="AQQR01000012">
    <property type="protein sequence ID" value="OWU70411.1"/>
    <property type="molecule type" value="Genomic_DNA"/>
</dbReference>
<sequence>MNALQTTQPRTHDFTLAGARLTALPSGALWWAAESLLCVSDLHLCKAERHARRGGAPLPPYETRDTLQRLSDALQATGARTVICLGDSFDDLAAARALPEAERLELTGLMAGRDWIWIEGNHDPGPVDLGGTHLAQLTMGPLTFRHIADPSARGEISGHYHPKAQVKTRLRRISRPAFLLDRDRLILPAFGTFTGGLRSTAPELSRLMRPEALAILTGQSAQPVPMPR</sequence>
<evidence type="ECO:0000313" key="3">
    <source>
        <dbReference type="Proteomes" id="UP000215377"/>
    </source>
</evidence>
<dbReference type="InterPro" id="IPR026336">
    <property type="entry name" value="PdeM-like"/>
</dbReference>
<dbReference type="InterPro" id="IPR004843">
    <property type="entry name" value="Calcineurin-like_PHP"/>
</dbReference>
<evidence type="ECO:0000259" key="1">
    <source>
        <dbReference type="Pfam" id="PF00149"/>
    </source>
</evidence>
<dbReference type="Pfam" id="PF00149">
    <property type="entry name" value="Metallophos"/>
    <property type="match status" value="1"/>
</dbReference>
<dbReference type="OrthoDB" id="9795838at2"/>